<name>A0A0E3LH44_9EURY</name>
<dbReference type="EMBL" id="CP009520">
    <property type="protein sequence ID" value="AKB43626.1"/>
    <property type="molecule type" value="Genomic_DNA"/>
</dbReference>
<proteinExistence type="predicted"/>
<feature type="transmembrane region" description="Helical" evidence="1">
    <location>
        <begin position="48"/>
        <end position="75"/>
    </location>
</feature>
<keyword evidence="1" id="KW-0472">Membrane</keyword>
<evidence type="ECO:0000313" key="2">
    <source>
        <dbReference type="EMBL" id="AKB43626.1"/>
    </source>
</evidence>
<dbReference type="KEGG" id="mvc:MSVAZ_1357"/>
<organism evidence="2 3">
    <name type="scientific">Methanosarcina vacuolata Z-761</name>
    <dbReference type="NCBI Taxonomy" id="1434123"/>
    <lineage>
        <taxon>Archaea</taxon>
        <taxon>Methanobacteriati</taxon>
        <taxon>Methanobacteriota</taxon>
        <taxon>Stenosarchaea group</taxon>
        <taxon>Methanomicrobia</taxon>
        <taxon>Methanosarcinales</taxon>
        <taxon>Methanosarcinaceae</taxon>
        <taxon>Methanosarcina</taxon>
    </lineage>
</organism>
<protein>
    <submittedName>
        <fullName evidence="2">Uncharacterized protein</fullName>
    </submittedName>
</protein>
<gene>
    <name evidence="2" type="ORF">MSVAZ_1357</name>
</gene>
<keyword evidence="1" id="KW-0812">Transmembrane</keyword>
<dbReference type="Proteomes" id="UP000033096">
    <property type="component" value="Chromosome"/>
</dbReference>
<evidence type="ECO:0000256" key="1">
    <source>
        <dbReference type="SAM" id="Phobius"/>
    </source>
</evidence>
<evidence type="ECO:0000313" key="3">
    <source>
        <dbReference type="Proteomes" id="UP000033096"/>
    </source>
</evidence>
<sequence length="84" mass="10029">MFCFLFLEKIFIFSNIDTSSNSSVEFFSLSILFLLHMLFFILEINKDIYFFFCSIFIFIQMSFKVKRALINLLLLKTSKNSKIK</sequence>
<keyword evidence="3" id="KW-1185">Reference proteome</keyword>
<keyword evidence="1" id="KW-1133">Transmembrane helix</keyword>
<dbReference type="AlphaFoldDB" id="A0A0E3LH44"/>
<dbReference type="HOGENOM" id="CLU_2519833_0_0_2"/>
<accession>A0A0E3LH44</accession>
<dbReference type="PATRIC" id="fig|1434123.4.peg.1616"/>
<reference evidence="2 3" key="1">
    <citation type="submission" date="2014-07" db="EMBL/GenBank/DDBJ databases">
        <title>Methanogenic archaea and the global carbon cycle.</title>
        <authorList>
            <person name="Henriksen J.R."/>
            <person name="Luke J."/>
            <person name="Reinhart S."/>
            <person name="Benedict M.N."/>
            <person name="Youngblut N.D."/>
            <person name="Metcalf M.E."/>
            <person name="Whitaker R.J."/>
            <person name="Metcalf W.W."/>
        </authorList>
    </citation>
    <scope>NUCLEOTIDE SEQUENCE [LARGE SCALE GENOMIC DNA]</scope>
    <source>
        <strain evidence="2 3">Z-761</strain>
    </source>
</reference>